<dbReference type="GO" id="GO:0000271">
    <property type="term" value="P:polysaccharide biosynthetic process"/>
    <property type="evidence" value="ECO:0007669"/>
    <property type="project" value="UniProtKB-KW"/>
</dbReference>
<dbReference type="eggNOG" id="COG2148">
    <property type="taxonomic scope" value="Bacteria"/>
</dbReference>
<name>T0HGK7_9SPHN</name>
<comment type="similarity">
    <text evidence="1">Belongs to the bacterial sugar transferase family.</text>
</comment>
<dbReference type="Pfam" id="PF02397">
    <property type="entry name" value="Bac_transf"/>
    <property type="match status" value="1"/>
</dbReference>
<evidence type="ECO:0000259" key="4">
    <source>
        <dbReference type="Pfam" id="PF02397"/>
    </source>
</evidence>
<dbReference type="InterPro" id="IPR003362">
    <property type="entry name" value="Bact_transf"/>
</dbReference>
<dbReference type="PATRIC" id="fig|1114964.3.peg.3491"/>
<dbReference type="PANTHER" id="PTHR30576:SF8">
    <property type="entry name" value="UNDECAPRENYL-PHOSPHATE GALACTOSE PHOSPHOTRANSFERASE"/>
    <property type="match status" value="1"/>
</dbReference>
<gene>
    <name evidence="5" type="ORF">L485_17780</name>
</gene>
<evidence type="ECO:0000256" key="2">
    <source>
        <dbReference type="ARBA" id="ARBA00023169"/>
    </source>
</evidence>
<dbReference type="RefSeq" id="WP_021246136.1">
    <property type="nucleotide sequence ID" value="NZ_ATIB01000081.1"/>
</dbReference>
<keyword evidence="6" id="KW-1185">Reference proteome</keyword>
<keyword evidence="3" id="KW-0812">Transmembrane</keyword>
<protein>
    <recommendedName>
        <fullName evidence="4">Bacterial sugar transferase domain-containing protein</fullName>
    </recommendedName>
</protein>
<evidence type="ECO:0000313" key="6">
    <source>
        <dbReference type="Proteomes" id="UP000015524"/>
    </source>
</evidence>
<accession>T0HGK7</accession>
<evidence type="ECO:0000256" key="1">
    <source>
        <dbReference type="ARBA" id="ARBA00006464"/>
    </source>
</evidence>
<dbReference type="EMBL" id="ATIB01000081">
    <property type="protein sequence ID" value="EQA98534.1"/>
    <property type="molecule type" value="Genomic_DNA"/>
</dbReference>
<dbReference type="PANTHER" id="PTHR30576">
    <property type="entry name" value="COLANIC BIOSYNTHESIS UDP-GLUCOSE LIPID CARRIER TRANSFERASE"/>
    <property type="match status" value="1"/>
</dbReference>
<evidence type="ECO:0000313" key="5">
    <source>
        <dbReference type="EMBL" id="EQA98534.1"/>
    </source>
</evidence>
<dbReference type="Proteomes" id="UP000015524">
    <property type="component" value="Unassembled WGS sequence"/>
</dbReference>
<proteinExistence type="inferred from homology"/>
<keyword evidence="3" id="KW-0472">Membrane</keyword>
<evidence type="ECO:0000256" key="3">
    <source>
        <dbReference type="SAM" id="Phobius"/>
    </source>
</evidence>
<organism evidence="5 6">
    <name type="scientific">Sphingobium baderi LL03</name>
    <dbReference type="NCBI Taxonomy" id="1114964"/>
    <lineage>
        <taxon>Bacteria</taxon>
        <taxon>Pseudomonadati</taxon>
        <taxon>Pseudomonadota</taxon>
        <taxon>Alphaproteobacteria</taxon>
        <taxon>Sphingomonadales</taxon>
        <taxon>Sphingomonadaceae</taxon>
        <taxon>Sphingobium</taxon>
    </lineage>
</organism>
<comment type="caution">
    <text evidence="5">The sequence shown here is derived from an EMBL/GenBank/DDBJ whole genome shotgun (WGS) entry which is preliminary data.</text>
</comment>
<feature type="domain" description="Bacterial sugar transferase" evidence="4">
    <location>
        <begin position="5"/>
        <end position="176"/>
    </location>
</feature>
<feature type="transmembrane region" description="Helical" evidence="3">
    <location>
        <begin position="12"/>
        <end position="32"/>
    </location>
</feature>
<dbReference type="OrthoDB" id="9808602at2"/>
<sequence length="198" mass="21553">MGRGVNCVLAFAALAAMALPMALIGLLVLLFLGRPVLFRQARAGLGGRPFDLVKFRTMHDACDASGQALPDHARTPAMGRLLRRSRLDELPELWNILRGDMALVGPRPLLPDTIAALGTAGLLRSSVRPGITGLAQVSGNTLLAIEEKLALDLHYVREWSVALDLWIMVQTPLMMIRGERIDSGLLEKAHAGGHRRQR</sequence>
<dbReference type="GO" id="GO:0016780">
    <property type="term" value="F:phosphotransferase activity, for other substituted phosphate groups"/>
    <property type="evidence" value="ECO:0007669"/>
    <property type="project" value="TreeGrafter"/>
</dbReference>
<keyword evidence="2" id="KW-0270">Exopolysaccharide synthesis</keyword>
<reference evidence="5 6" key="1">
    <citation type="journal article" date="2013" name="Genome Announc.">
        <title>Draft Genome Sequence of a Hexachlorocyclohexane-Degrading Bacterium, Sphingobium baderi Strain LL03T.</title>
        <authorList>
            <person name="Kaur J."/>
            <person name="Verma H."/>
            <person name="Tripathi C."/>
            <person name="Khurana J.P."/>
            <person name="Lal R."/>
        </authorList>
    </citation>
    <scope>NUCLEOTIDE SEQUENCE [LARGE SCALE GENOMIC DNA]</scope>
    <source>
        <strain evidence="5 6">LL03</strain>
    </source>
</reference>
<keyword evidence="3" id="KW-1133">Transmembrane helix</keyword>
<dbReference type="AlphaFoldDB" id="T0HGK7"/>